<evidence type="ECO:0000256" key="2">
    <source>
        <dbReference type="ARBA" id="ARBA00010489"/>
    </source>
</evidence>
<dbReference type="GO" id="GO:0005634">
    <property type="term" value="C:nucleus"/>
    <property type="evidence" value="ECO:0007669"/>
    <property type="project" value="UniProtKB-SubCell"/>
</dbReference>
<dbReference type="Gene3D" id="3.30.420.10">
    <property type="entry name" value="Ribonuclease H-like superfamily/Ribonuclease H"/>
    <property type="match status" value="1"/>
</dbReference>
<dbReference type="InterPro" id="IPR036397">
    <property type="entry name" value="RNaseH_sf"/>
</dbReference>
<feature type="domain" description="C2H2-type" evidence="9">
    <location>
        <begin position="9"/>
        <end position="38"/>
    </location>
</feature>
<evidence type="ECO:0000256" key="3">
    <source>
        <dbReference type="ARBA" id="ARBA00016937"/>
    </source>
</evidence>
<dbReference type="SUPFAM" id="SSF56219">
    <property type="entry name" value="DNase I-like"/>
    <property type="match status" value="1"/>
</dbReference>
<dbReference type="PANTHER" id="PTHR12801">
    <property type="entry name" value="RNA EXONUCLEASE REXO1 / RECO3 FAMILY MEMBER-RELATED"/>
    <property type="match status" value="1"/>
</dbReference>
<dbReference type="Pfam" id="PF08387">
    <property type="entry name" value="FBD"/>
    <property type="match status" value="1"/>
</dbReference>
<name>A0A1R3IDK3_COCAP</name>
<dbReference type="PROSITE" id="PS50157">
    <property type="entry name" value="ZINC_FINGER_C2H2_2"/>
    <property type="match status" value="1"/>
</dbReference>
<dbReference type="InterPro" id="IPR047021">
    <property type="entry name" value="REXO1/3/4-like"/>
</dbReference>
<dbReference type="SUPFAM" id="SSF81383">
    <property type="entry name" value="F-box domain"/>
    <property type="match status" value="1"/>
</dbReference>
<keyword evidence="7" id="KW-0539">Nucleus</keyword>
<keyword evidence="4" id="KW-0540">Nuclease</keyword>
<dbReference type="GO" id="GO:0008408">
    <property type="term" value="F:3'-5' exonuclease activity"/>
    <property type="evidence" value="ECO:0007669"/>
    <property type="project" value="InterPro"/>
</dbReference>
<dbReference type="InterPro" id="IPR036691">
    <property type="entry name" value="Endo/exonu/phosph_ase_sf"/>
</dbReference>
<keyword evidence="6" id="KW-0269">Exonuclease</keyword>
<dbReference type="FunFam" id="3.30.420.10:FF:000064">
    <property type="entry name" value="RNA exonuclease 4"/>
    <property type="match status" value="1"/>
</dbReference>
<dbReference type="Pfam" id="PF12937">
    <property type="entry name" value="F-box-like"/>
    <property type="match status" value="1"/>
</dbReference>
<accession>A0A1R3IDK3</accession>
<dbReference type="GO" id="GO:0008270">
    <property type="term" value="F:zinc ion binding"/>
    <property type="evidence" value="ECO:0007669"/>
    <property type="project" value="UniProtKB-KW"/>
</dbReference>
<dbReference type="PROSITE" id="PS50181">
    <property type="entry name" value="FBOX"/>
    <property type="match status" value="1"/>
</dbReference>
<evidence type="ECO:0000256" key="5">
    <source>
        <dbReference type="ARBA" id="ARBA00022801"/>
    </source>
</evidence>
<keyword evidence="8" id="KW-0863">Zinc-finger</keyword>
<dbReference type="CDD" id="cd22160">
    <property type="entry name" value="F-box_AtFBL13-like"/>
    <property type="match status" value="1"/>
</dbReference>
<dbReference type="Gene3D" id="3.60.10.10">
    <property type="entry name" value="Endonuclease/exonuclease/phosphatase"/>
    <property type="match status" value="1"/>
</dbReference>
<dbReference type="Proteomes" id="UP000188268">
    <property type="component" value="Unassembled WGS sequence"/>
</dbReference>
<comment type="caution">
    <text evidence="11">The sequence shown here is derived from an EMBL/GenBank/DDBJ whole genome shotgun (WGS) entry which is preliminary data.</text>
</comment>
<evidence type="ECO:0000256" key="7">
    <source>
        <dbReference type="ARBA" id="ARBA00023242"/>
    </source>
</evidence>
<evidence type="ECO:0000256" key="1">
    <source>
        <dbReference type="ARBA" id="ARBA00004123"/>
    </source>
</evidence>
<dbReference type="InterPro" id="IPR032675">
    <property type="entry name" value="LRR_dom_sf"/>
</dbReference>
<dbReference type="SMART" id="SM00479">
    <property type="entry name" value="EXOIII"/>
    <property type="match status" value="1"/>
</dbReference>
<dbReference type="InterPro" id="IPR006566">
    <property type="entry name" value="FBD"/>
</dbReference>
<evidence type="ECO:0000256" key="8">
    <source>
        <dbReference type="PROSITE-ProRule" id="PRU00042"/>
    </source>
</evidence>
<dbReference type="InterPro" id="IPR013087">
    <property type="entry name" value="Znf_C2H2_type"/>
</dbReference>
<dbReference type="SMART" id="SM00256">
    <property type="entry name" value="FBOX"/>
    <property type="match status" value="1"/>
</dbReference>
<dbReference type="GO" id="GO:0003676">
    <property type="term" value="F:nucleic acid binding"/>
    <property type="evidence" value="ECO:0007669"/>
    <property type="project" value="InterPro"/>
</dbReference>
<dbReference type="InterPro" id="IPR053781">
    <property type="entry name" value="F-box_AtFBL13-like"/>
</dbReference>
<evidence type="ECO:0000259" key="9">
    <source>
        <dbReference type="PROSITE" id="PS50157"/>
    </source>
</evidence>
<dbReference type="AlphaFoldDB" id="A0A1R3IDK3"/>
<comment type="similarity">
    <text evidence="2">Belongs to the REXO4 family.</text>
</comment>
<proteinExistence type="inferred from homology"/>
<dbReference type="InterPro" id="IPR013520">
    <property type="entry name" value="Ribonucl_H"/>
</dbReference>
<evidence type="ECO:0000256" key="6">
    <source>
        <dbReference type="ARBA" id="ARBA00022839"/>
    </source>
</evidence>
<dbReference type="InterPro" id="IPR012337">
    <property type="entry name" value="RNaseH-like_sf"/>
</dbReference>
<evidence type="ECO:0000256" key="4">
    <source>
        <dbReference type="ARBA" id="ARBA00022722"/>
    </source>
</evidence>
<feature type="domain" description="F-box" evidence="10">
    <location>
        <begin position="394"/>
        <end position="446"/>
    </location>
</feature>
<dbReference type="InterPro" id="IPR001810">
    <property type="entry name" value="F-box_dom"/>
</dbReference>
<dbReference type="OrthoDB" id="8191639at2759"/>
<dbReference type="Gene3D" id="3.80.10.10">
    <property type="entry name" value="Ribonuclease Inhibitor"/>
    <property type="match status" value="1"/>
</dbReference>
<dbReference type="CDD" id="cd06144">
    <property type="entry name" value="REX4_like"/>
    <property type="match status" value="1"/>
</dbReference>
<keyword evidence="12" id="KW-1185">Reference proteome</keyword>
<keyword evidence="5" id="KW-0378">Hydrolase</keyword>
<keyword evidence="8" id="KW-0862">Zinc</keyword>
<evidence type="ECO:0000313" key="12">
    <source>
        <dbReference type="Proteomes" id="UP000188268"/>
    </source>
</evidence>
<reference evidence="11 12" key="1">
    <citation type="submission" date="2013-09" db="EMBL/GenBank/DDBJ databases">
        <title>Corchorus capsularis genome sequencing.</title>
        <authorList>
            <person name="Alam M."/>
            <person name="Haque M.S."/>
            <person name="Islam M.S."/>
            <person name="Emdad E.M."/>
            <person name="Islam M.M."/>
            <person name="Ahmed B."/>
            <person name="Halim A."/>
            <person name="Hossen Q.M.M."/>
            <person name="Hossain M.Z."/>
            <person name="Ahmed R."/>
            <person name="Khan M.M."/>
            <person name="Islam R."/>
            <person name="Rashid M.M."/>
            <person name="Khan S.A."/>
            <person name="Rahman M.S."/>
            <person name="Alam M."/>
        </authorList>
    </citation>
    <scope>NUCLEOTIDE SEQUENCE [LARGE SCALE GENOMIC DNA]</scope>
    <source>
        <strain evidence="12">cv. CVL-1</strain>
        <tissue evidence="11">Whole seedling</tissue>
    </source>
</reference>
<evidence type="ECO:0000313" key="11">
    <source>
        <dbReference type="EMBL" id="OMO80677.1"/>
    </source>
</evidence>
<protein>
    <recommendedName>
        <fullName evidence="3">RNA exonuclease 4</fullName>
    </recommendedName>
</protein>
<sequence>MESAESLRNKCAACFRQFNRMEHLVDHMRVSYHSVHEPTCGVCKKHCRSFESLREHLIGPLPKQECKSVFNIRGCRFCLAILDSPYALRIHQDRCQLSGVNYGILARLANIGLRDSLTIDNGYSRGPQLVALACKMVGGGSDGSLDLCARVCLIDENENIIFHTYVKPQIPVTNYRYESTGIRPEYLRDAMTLRQVQKRIQDFLCNGEAMWKIRSPKGGRARILVGHGLDHDLDRLQVEYPAIMIRDTAKYPPLMKTSKLSNSLKYLTQAYLGYDIQTGIQDPYEDCVATMRLYLRMRNQYHRREDYPLASDPQNRNNFASWRQSELERMSPEEMLAISSYEVNVLLTIDCLKLHQTQTMKHKKPEKSASWFYEDLETFPVTVEFDIYHACGTILASCELPDEILLHILSYLPSKDVLKAFALSTRWQSLRYSILYFDFHAYYRDPTVSLDRAGELDRGLGYSDCISLGSFHDMVQALPDCSRIAKFVFQCPLLPNNESTLQSLLCHAARHKIEELEFDFDYFDDDPYEPLMSLSPSLFNSDSLTSLKLTMATDVMFESPPNSICLPRLKTLHIEWFQDWEHLMQPGCCPVLEELILRCRGLNDDIINDDDYIDISIASATIKRLTLECFFMSHNSSTSLELNCSNLQSLKISDWSGRGYIQVCDLYSLAEADIDIDCTPYCKSPLFWKPPDIWKELLGRRNITSPPVLDLLGSIRHVKSLKLSFSTVKAIQILLSHKEIEVDKLPIFYNLTRLELRVGGRRGGLILLLFFLQKSPHLQSLDSHLEYQDNEDMEQYCLKDVVLPPCLEHCLKTFSISSIGTTKEEIDFLRYILENAKVLEHFKVGCHDYYGKRRIPEEEKMSVQDDHLENWFKPQLTELGYSVQYKSKDTKAKGHRGYDVSEGCAIFYRTELFQVVDDPYMIHYGREAESDIDSKRHIREDDKPYLKELLRKDSTALILLLADRRNSLQICVANTNLTSTDKEGEKLINVYQADCLVKKLQQLMINMPVIVCGDFNSYPTSHPYKLITTGKLDPAKFSLGNVDQRDARLKIKFLGLLPDAPPDKLLPPRSGRGYSSDHIPIMAEFCRK</sequence>
<dbReference type="InterPro" id="IPR037431">
    <property type="entry name" value="REX4_DEDDh_dom"/>
</dbReference>
<dbReference type="STRING" id="210143.A0A1R3IDK3"/>
<organism evidence="11 12">
    <name type="scientific">Corchorus capsularis</name>
    <name type="common">Jute</name>
    <dbReference type="NCBI Taxonomy" id="210143"/>
    <lineage>
        <taxon>Eukaryota</taxon>
        <taxon>Viridiplantae</taxon>
        <taxon>Streptophyta</taxon>
        <taxon>Embryophyta</taxon>
        <taxon>Tracheophyta</taxon>
        <taxon>Spermatophyta</taxon>
        <taxon>Magnoliopsida</taxon>
        <taxon>eudicotyledons</taxon>
        <taxon>Gunneridae</taxon>
        <taxon>Pentapetalae</taxon>
        <taxon>rosids</taxon>
        <taxon>malvids</taxon>
        <taxon>Malvales</taxon>
        <taxon>Malvaceae</taxon>
        <taxon>Grewioideae</taxon>
        <taxon>Apeibeae</taxon>
        <taxon>Corchorus</taxon>
    </lineage>
</organism>
<keyword evidence="8" id="KW-0479">Metal-binding</keyword>
<comment type="subcellular location">
    <subcellularLocation>
        <location evidence="1">Nucleus</location>
    </subcellularLocation>
</comment>
<dbReference type="Pfam" id="PF00929">
    <property type="entry name" value="RNase_T"/>
    <property type="match status" value="1"/>
</dbReference>
<dbReference type="Gramene" id="OMO80677">
    <property type="protein sequence ID" value="OMO80677"/>
    <property type="gene ID" value="CCACVL1_12818"/>
</dbReference>
<dbReference type="GO" id="GO:0006364">
    <property type="term" value="P:rRNA processing"/>
    <property type="evidence" value="ECO:0007669"/>
    <property type="project" value="InterPro"/>
</dbReference>
<dbReference type="InterPro" id="IPR036047">
    <property type="entry name" value="F-box-like_dom_sf"/>
</dbReference>
<dbReference type="EMBL" id="AWWV01010267">
    <property type="protein sequence ID" value="OMO80677.1"/>
    <property type="molecule type" value="Genomic_DNA"/>
</dbReference>
<dbReference type="PROSITE" id="PS00028">
    <property type="entry name" value="ZINC_FINGER_C2H2_1"/>
    <property type="match status" value="1"/>
</dbReference>
<dbReference type="PANTHER" id="PTHR12801:SF122">
    <property type="entry name" value="RNA EXONUCLEASE 4"/>
    <property type="match status" value="1"/>
</dbReference>
<gene>
    <name evidence="11" type="ORF">CCACVL1_12818</name>
</gene>
<dbReference type="SUPFAM" id="SSF53098">
    <property type="entry name" value="Ribonuclease H-like"/>
    <property type="match status" value="1"/>
</dbReference>
<evidence type="ECO:0000259" key="10">
    <source>
        <dbReference type="PROSITE" id="PS50181"/>
    </source>
</evidence>